<name>A0AAV1XRZ0_LUPLU</name>
<evidence type="ECO:0000256" key="1">
    <source>
        <dbReference type="SAM" id="Phobius"/>
    </source>
</evidence>
<proteinExistence type="predicted"/>
<comment type="caution">
    <text evidence="3">The sequence shown here is derived from an EMBL/GenBank/DDBJ whole genome shotgun (WGS) entry which is preliminary data.</text>
</comment>
<keyword evidence="1" id="KW-1133">Transmembrane helix</keyword>
<reference evidence="3 4" key="1">
    <citation type="submission" date="2024-03" db="EMBL/GenBank/DDBJ databases">
        <authorList>
            <person name="Martinez-Hernandez J."/>
        </authorList>
    </citation>
    <scope>NUCLEOTIDE SEQUENCE [LARGE SCALE GENOMIC DNA]</scope>
</reference>
<evidence type="ECO:0000313" key="4">
    <source>
        <dbReference type="Proteomes" id="UP001497480"/>
    </source>
</evidence>
<dbReference type="EMBL" id="CAXHTB010000018">
    <property type="protein sequence ID" value="CAL0324500.1"/>
    <property type="molecule type" value="Genomic_DNA"/>
</dbReference>
<feature type="signal peptide" evidence="2">
    <location>
        <begin position="1"/>
        <end position="20"/>
    </location>
</feature>
<feature type="chain" id="PRO_5043606628" evidence="2">
    <location>
        <begin position="21"/>
        <end position="122"/>
    </location>
</feature>
<dbReference type="AlphaFoldDB" id="A0AAV1XRZ0"/>
<sequence length="122" mass="13173">MSLIALVAIVVLLLWVSSYSNYKSYMQITSTNFNLILMILPLVLFLIVQYERLFFPTSSEKHVHGAEGSSLTWAWGAMSGLALYGNANVVDGGSEVILSSGSGSSEGSENIISKIPTSLLRV</sequence>
<evidence type="ECO:0000313" key="3">
    <source>
        <dbReference type="EMBL" id="CAL0324500.1"/>
    </source>
</evidence>
<dbReference type="Proteomes" id="UP001497480">
    <property type="component" value="Unassembled WGS sequence"/>
</dbReference>
<keyword evidence="2" id="KW-0732">Signal</keyword>
<protein>
    <submittedName>
        <fullName evidence="3">Uncharacterized protein</fullName>
    </submittedName>
</protein>
<keyword evidence="1" id="KW-0472">Membrane</keyword>
<dbReference type="PANTHER" id="PTHR33306">
    <property type="entry name" value="EXPRESSED PROTEIN-RELATED-RELATED"/>
    <property type="match status" value="1"/>
</dbReference>
<gene>
    <name evidence="3" type="ORF">LLUT_LOCUS25560</name>
</gene>
<feature type="transmembrane region" description="Helical" evidence="1">
    <location>
        <begin position="28"/>
        <end position="48"/>
    </location>
</feature>
<evidence type="ECO:0000256" key="2">
    <source>
        <dbReference type="SAM" id="SignalP"/>
    </source>
</evidence>
<keyword evidence="1" id="KW-0812">Transmembrane</keyword>
<dbReference type="PANTHER" id="PTHR33306:SF40">
    <property type="entry name" value="EXPRESSED PROTEIN"/>
    <property type="match status" value="1"/>
</dbReference>
<keyword evidence="4" id="KW-1185">Reference proteome</keyword>
<organism evidence="3 4">
    <name type="scientific">Lupinus luteus</name>
    <name type="common">European yellow lupine</name>
    <dbReference type="NCBI Taxonomy" id="3873"/>
    <lineage>
        <taxon>Eukaryota</taxon>
        <taxon>Viridiplantae</taxon>
        <taxon>Streptophyta</taxon>
        <taxon>Embryophyta</taxon>
        <taxon>Tracheophyta</taxon>
        <taxon>Spermatophyta</taxon>
        <taxon>Magnoliopsida</taxon>
        <taxon>eudicotyledons</taxon>
        <taxon>Gunneridae</taxon>
        <taxon>Pentapetalae</taxon>
        <taxon>rosids</taxon>
        <taxon>fabids</taxon>
        <taxon>Fabales</taxon>
        <taxon>Fabaceae</taxon>
        <taxon>Papilionoideae</taxon>
        <taxon>50 kb inversion clade</taxon>
        <taxon>genistoids sensu lato</taxon>
        <taxon>core genistoids</taxon>
        <taxon>Genisteae</taxon>
        <taxon>Lupinus</taxon>
    </lineage>
</organism>
<accession>A0AAV1XRZ0</accession>